<dbReference type="InterPro" id="IPR058240">
    <property type="entry name" value="rSAM_sf"/>
</dbReference>
<dbReference type="OrthoDB" id="9806827at2"/>
<dbReference type="SUPFAM" id="SSF102114">
    <property type="entry name" value="Radical SAM enzymes"/>
    <property type="match status" value="1"/>
</dbReference>
<dbReference type="Pfam" id="PF04055">
    <property type="entry name" value="Radical_SAM"/>
    <property type="match status" value="1"/>
</dbReference>
<reference evidence="3" key="1">
    <citation type="submission" date="2016-02" db="EMBL/GenBank/DDBJ databases">
        <authorList>
            <person name="Holder M.E."/>
            <person name="Ajami N.J."/>
            <person name="Petrosino J.F."/>
        </authorList>
    </citation>
    <scope>NUCLEOTIDE SEQUENCE [LARGE SCALE GENOMIC DNA]</scope>
    <source>
        <strain evidence="3">DSM 12838</strain>
    </source>
</reference>
<dbReference type="PROSITE" id="PS51918">
    <property type="entry name" value="RADICAL_SAM"/>
    <property type="match status" value="1"/>
</dbReference>
<dbReference type="GO" id="GO:0051536">
    <property type="term" value="F:iron-sulfur cluster binding"/>
    <property type="evidence" value="ECO:0007669"/>
    <property type="project" value="InterPro"/>
</dbReference>
<dbReference type="EMBL" id="CP014230">
    <property type="protein sequence ID" value="AMD92059.1"/>
    <property type="molecule type" value="Genomic_DNA"/>
</dbReference>
<dbReference type="AlphaFoldDB" id="A0A120KMT6"/>
<gene>
    <name evidence="2" type="ORF">AXF15_02335</name>
</gene>
<dbReference type="KEGG" id="doa:AXF15_02335"/>
<dbReference type="InterPro" id="IPR023404">
    <property type="entry name" value="rSAM_horseshoe"/>
</dbReference>
<dbReference type="SFLD" id="SFLDG01082">
    <property type="entry name" value="B12-binding_domain_containing"/>
    <property type="match status" value="1"/>
</dbReference>
<dbReference type="InterPro" id="IPR006638">
    <property type="entry name" value="Elp3/MiaA/NifB-like_rSAM"/>
</dbReference>
<keyword evidence="3" id="KW-1185">Reference proteome</keyword>
<organism evidence="2 3">
    <name type="scientific">Desulfomicrobium orale DSM 12838</name>
    <dbReference type="NCBI Taxonomy" id="888061"/>
    <lineage>
        <taxon>Bacteria</taxon>
        <taxon>Pseudomonadati</taxon>
        <taxon>Thermodesulfobacteriota</taxon>
        <taxon>Desulfovibrionia</taxon>
        <taxon>Desulfovibrionales</taxon>
        <taxon>Desulfomicrobiaceae</taxon>
        <taxon>Desulfomicrobium</taxon>
    </lineage>
</organism>
<dbReference type="CDD" id="cd01335">
    <property type="entry name" value="Radical_SAM"/>
    <property type="match status" value="1"/>
</dbReference>
<dbReference type="SFLD" id="SFLDS00029">
    <property type="entry name" value="Radical_SAM"/>
    <property type="match status" value="1"/>
</dbReference>
<dbReference type="GO" id="GO:0003824">
    <property type="term" value="F:catalytic activity"/>
    <property type="evidence" value="ECO:0007669"/>
    <property type="project" value="InterPro"/>
</dbReference>
<dbReference type="STRING" id="888061.AXF15_02335"/>
<accession>A0A120KMT6</accession>
<sequence length="555" mass="61503">MGAAPRLYYGRAVPELKEWGGRLPVALVYPGRMDHALSTLGWQVVYRLLAPRGELAVERFFWEPASPRPRSADSGRDLGLFPLVLFSLNFEGDFPSVLSMLRSASVPIRASDRAQWPLVLAGGPIAFLNPFPLLPALDGIFVGEAEAGLDAVCRTLAAKWMSGAEKDAALESVARMPGVFIPGRSREPARRRIAWTAHTDLPEPGYSCFVSSEAQFRDMLLLEVNRGCPYGCRFCAAGSIYKPPRHAHMARLQRIVEECSPHKVGLVGTALTDWPDLLPFLRWLAERKVKFSLSSLRADGLTEELLGFLRHTGTRSVTLALEGASRRLRAAMNKNFSEGAFLKAVERISRMQFNTLKVYMITGWPGESEKDWTELDGFLGRVDEARNLGRGGRNKGVELVSLSVSCLVPKPWTPLQWAAMRDEAWLKRAMKRIKKIVSGYRGMRFSGENPAQARVQALLARGGEELFPFLEEAADIGLSAALRENGASADSILGREAGRDDIFPWERLNVGVSRKFLYSEWVKYRHALATPPCPEAGCGVCGLCGMHSFLDQERN</sequence>
<protein>
    <recommendedName>
        <fullName evidence="1">Radical SAM core domain-containing protein</fullName>
    </recommendedName>
</protein>
<dbReference type="Proteomes" id="UP000063964">
    <property type="component" value="Chromosome"/>
</dbReference>
<evidence type="ECO:0000313" key="2">
    <source>
        <dbReference type="EMBL" id="AMD92059.1"/>
    </source>
</evidence>
<evidence type="ECO:0000313" key="3">
    <source>
        <dbReference type="Proteomes" id="UP000063964"/>
    </source>
</evidence>
<dbReference type="PANTHER" id="PTHR42731">
    <property type="entry name" value="SLL1084 PROTEIN"/>
    <property type="match status" value="1"/>
</dbReference>
<dbReference type="PANTHER" id="PTHR42731:SF5">
    <property type="entry name" value="RADICAL SAM DOMAIN PROTEIN"/>
    <property type="match status" value="1"/>
</dbReference>
<evidence type="ECO:0000259" key="1">
    <source>
        <dbReference type="PROSITE" id="PS51918"/>
    </source>
</evidence>
<feature type="domain" description="Radical SAM core" evidence="1">
    <location>
        <begin position="214"/>
        <end position="446"/>
    </location>
</feature>
<dbReference type="Pfam" id="PF19864">
    <property type="entry name" value="Radical_SAM_N2"/>
    <property type="match status" value="1"/>
</dbReference>
<proteinExistence type="predicted"/>
<name>A0A120KMT6_9BACT</name>
<dbReference type="SMART" id="SM00729">
    <property type="entry name" value="Elp3"/>
    <property type="match status" value="1"/>
</dbReference>
<dbReference type="Gene3D" id="3.80.30.20">
    <property type="entry name" value="tm_1862 like domain"/>
    <property type="match status" value="1"/>
</dbReference>
<dbReference type="InterPro" id="IPR045784">
    <property type="entry name" value="Radical_SAM_N2"/>
</dbReference>
<dbReference type="InterPro" id="IPR007197">
    <property type="entry name" value="rSAM"/>
</dbReference>